<feature type="compositionally biased region" description="Polar residues" evidence="1">
    <location>
        <begin position="141"/>
        <end position="172"/>
    </location>
</feature>
<feature type="region of interest" description="Disordered" evidence="1">
    <location>
        <begin position="60"/>
        <end position="185"/>
    </location>
</feature>
<evidence type="ECO:0000313" key="2">
    <source>
        <dbReference type="EMBL" id="KAF6824386.1"/>
    </source>
</evidence>
<proteinExistence type="predicted"/>
<feature type="compositionally biased region" description="Basic and acidic residues" evidence="1">
    <location>
        <begin position="404"/>
        <end position="440"/>
    </location>
</feature>
<keyword evidence="2" id="KW-0418">Kinase</keyword>
<dbReference type="Proteomes" id="UP000654918">
    <property type="component" value="Unassembled WGS sequence"/>
</dbReference>
<comment type="caution">
    <text evidence="2">The sequence shown here is derived from an EMBL/GenBank/DDBJ whole genome shotgun (WGS) entry which is preliminary data.</text>
</comment>
<organism evidence="2 3">
    <name type="scientific">Colletotrichum plurivorum</name>
    <dbReference type="NCBI Taxonomy" id="2175906"/>
    <lineage>
        <taxon>Eukaryota</taxon>
        <taxon>Fungi</taxon>
        <taxon>Dikarya</taxon>
        <taxon>Ascomycota</taxon>
        <taxon>Pezizomycotina</taxon>
        <taxon>Sordariomycetes</taxon>
        <taxon>Hypocreomycetidae</taxon>
        <taxon>Glomerellales</taxon>
        <taxon>Glomerellaceae</taxon>
        <taxon>Colletotrichum</taxon>
        <taxon>Colletotrichum orchidearum species complex</taxon>
    </lineage>
</organism>
<protein>
    <submittedName>
        <fullName evidence="2">Cyclin-dependent protein kinase complex component</fullName>
    </submittedName>
</protein>
<keyword evidence="2" id="KW-0808">Transferase</keyword>
<keyword evidence="3" id="KW-1185">Reference proteome</keyword>
<accession>A0A8H6N9I6</accession>
<name>A0A8H6N9I6_9PEZI</name>
<feature type="region of interest" description="Disordered" evidence="1">
    <location>
        <begin position="383"/>
        <end position="449"/>
    </location>
</feature>
<gene>
    <name evidence="2" type="ORF">CPLU01_10896</name>
</gene>
<reference evidence="2" key="1">
    <citation type="journal article" date="2020" name="Phytopathology">
        <title>Genome Sequence Resources of Colletotrichum truncatum, C. plurivorum, C. musicola, and C. sojae: Four Species Pathogenic to Soybean (Glycine max).</title>
        <authorList>
            <person name="Rogerio F."/>
            <person name="Boufleur T.R."/>
            <person name="Ciampi-Guillardi M."/>
            <person name="Sukno S.A."/>
            <person name="Thon M.R."/>
            <person name="Massola Junior N.S."/>
            <person name="Baroncelli R."/>
        </authorList>
    </citation>
    <scope>NUCLEOTIDE SEQUENCE</scope>
    <source>
        <strain evidence="2">LFN00145</strain>
    </source>
</reference>
<evidence type="ECO:0000256" key="1">
    <source>
        <dbReference type="SAM" id="MobiDB-lite"/>
    </source>
</evidence>
<dbReference type="AlphaFoldDB" id="A0A8H6N9I6"/>
<dbReference type="EMBL" id="WIGO01000194">
    <property type="protein sequence ID" value="KAF6824386.1"/>
    <property type="molecule type" value="Genomic_DNA"/>
</dbReference>
<sequence length="539" mass="60617">MDTEYQWRQDENGQWYFLASDANWSHEPECLTAPLRTETPSYYTSKESRAKDAKKILDEVDEVDEGLRPKQGSSSKRGSRKNADDPKAKRKTSGSQYTRPLVAEPIVRPIQPRQRSAVAASDLEFNYPSGSRVGKEGKSIGRSNKPSAPSSFNAKSQSETVGLATEPQQSNIPPSPTKQPGVAGNVAPFNPLDSGLSLAKVDVTSAEPHAVAAQDPRQSPPSNNELDRLMRETDKHILDRGTRPTEAGDDGWIHESWEETHSNKQLADLEYTIQHTSWIVLAIGNSFQRGVEFVSGSQLSWWPLPDPEEEPRRGFTRVYSLRSTTRLWKTRRFYDDIPTPSAEKMFPTLTAAIRSSEGSRWAALGRIDIVLQNTTLMHVLQHFENRKRGNSQNQTPRSMGMDAAVHDDKRGKDVQETRNRDEKGQELQHPFDESDQHDSGSDPPKSGTILYVTADTTANESVACTVNLGEDDKKTLSNLYKTFRALRSGRWKRATGMKFYRSGEAWYFFNNPDECCTSTQLNRSLLIRFEDTAESRFVA</sequence>
<dbReference type="GO" id="GO:0016301">
    <property type="term" value="F:kinase activity"/>
    <property type="evidence" value="ECO:0007669"/>
    <property type="project" value="UniProtKB-KW"/>
</dbReference>
<evidence type="ECO:0000313" key="3">
    <source>
        <dbReference type="Proteomes" id="UP000654918"/>
    </source>
</evidence>